<dbReference type="Pfam" id="PF00615">
    <property type="entry name" value="RGS"/>
    <property type="match status" value="1"/>
</dbReference>
<organism evidence="3">
    <name type="scientific">Arion vulgaris</name>
    <dbReference type="NCBI Taxonomy" id="1028688"/>
    <lineage>
        <taxon>Eukaryota</taxon>
        <taxon>Metazoa</taxon>
        <taxon>Spiralia</taxon>
        <taxon>Lophotrochozoa</taxon>
        <taxon>Mollusca</taxon>
        <taxon>Gastropoda</taxon>
        <taxon>Heterobranchia</taxon>
        <taxon>Euthyneura</taxon>
        <taxon>Panpulmonata</taxon>
        <taxon>Eupulmonata</taxon>
        <taxon>Stylommatophora</taxon>
        <taxon>Helicina</taxon>
        <taxon>Arionoidea</taxon>
        <taxon>Arionidae</taxon>
        <taxon>Arion</taxon>
    </lineage>
</organism>
<dbReference type="PRINTS" id="PR01301">
    <property type="entry name" value="RGSPROTEIN"/>
</dbReference>
<feature type="non-terminal residue" evidence="3">
    <location>
        <position position="77"/>
    </location>
</feature>
<dbReference type="SUPFAM" id="SSF48097">
    <property type="entry name" value="Regulator of G-protein signaling, RGS"/>
    <property type="match status" value="1"/>
</dbReference>
<dbReference type="InterPro" id="IPR044926">
    <property type="entry name" value="RGS_subdomain_2"/>
</dbReference>
<protein>
    <recommendedName>
        <fullName evidence="2">RGS domain-containing protein</fullName>
    </recommendedName>
</protein>
<dbReference type="GO" id="GO:0005634">
    <property type="term" value="C:nucleus"/>
    <property type="evidence" value="ECO:0007669"/>
    <property type="project" value="TreeGrafter"/>
</dbReference>
<dbReference type="Gene3D" id="1.10.196.10">
    <property type="match status" value="1"/>
</dbReference>
<sequence>IHDHHQRKLHAQEIYQRYLSAEASDPINVDTTARTYAERFLDSPEVIMFDVAQHQIFQLMKQDSYPRFLKSELYKSM</sequence>
<dbReference type="PROSITE" id="PS50132">
    <property type="entry name" value="RGS"/>
    <property type="match status" value="1"/>
</dbReference>
<dbReference type="InterPro" id="IPR016137">
    <property type="entry name" value="RGS"/>
</dbReference>
<dbReference type="Gene3D" id="1.10.167.10">
    <property type="entry name" value="Regulator of G-protein Signalling 4, domain 2"/>
    <property type="match status" value="1"/>
</dbReference>
<feature type="non-terminal residue" evidence="3">
    <location>
        <position position="1"/>
    </location>
</feature>
<dbReference type="EMBL" id="HACG01001196">
    <property type="protein sequence ID" value="CEK48061.1"/>
    <property type="molecule type" value="Transcribed_RNA"/>
</dbReference>
<dbReference type="InterPro" id="IPR024066">
    <property type="entry name" value="RGS_subdom1/3"/>
</dbReference>
<dbReference type="AlphaFoldDB" id="A0A0B6XX05"/>
<feature type="domain" description="RGS" evidence="2">
    <location>
        <begin position="1"/>
        <end position="77"/>
    </location>
</feature>
<evidence type="ECO:0000256" key="1">
    <source>
        <dbReference type="ARBA" id="ARBA00022468"/>
    </source>
</evidence>
<keyword evidence="1" id="KW-0343">GTPase activation</keyword>
<accession>A0A0B6XX05</accession>
<evidence type="ECO:0000313" key="3">
    <source>
        <dbReference type="EMBL" id="CEK48061.1"/>
    </source>
</evidence>
<dbReference type="InterPro" id="IPR036305">
    <property type="entry name" value="RGS_sf"/>
</dbReference>
<reference evidence="3" key="1">
    <citation type="submission" date="2014-12" db="EMBL/GenBank/DDBJ databases">
        <title>Insight into the proteome of Arion vulgaris.</title>
        <authorList>
            <person name="Aradska J."/>
            <person name="Bulat T."/>
            <person name="Smidak R."/>
            <person name="Sarate P."/>
            <person name="Gangsoo J."/>
            <person name="Sialana F."/>
            <person name="Bilban M."/>
            <person name="Lubec G."/>
        </authorList>
    </citation>
    <scope>NUCLEOTIDE SEQUENCE</scope>
    <source>
        <tissue evidence="3">Skin</tissue>
    </source>
</reference>
<gene>
    <name evidence="3" type="primary">ORF3006</name>
</gene>
<dbReference type="GO" id="GO:0005886">
    <property type="term" value="C:plasma membrane"/>
    <property type="evidence" value="ECO:0007669"/>
    <property type="project" value="TreeGrafter"/>
</dbReference>
<evidence type="ECO:0000259" key="2">
    <source>
        <dbReference type="PROSITE" id="PS50132"/>
    </source>
</evidence>
<name>A0A0B6XX05_9EUPU</name>
<dbReference type="GO" id="GO:0008277">
    <property type="term" value="P:regulation of G protein-coupled receptor signaling pathway"/>
    <property type="evidence" value="ECO:0007669"/>
    <property type="project" value="TreeGrafter"/>
</dbReference>
<dbReference type="InterPro" id="IPR046995">
    <property type="entry name" value="RGS10/12/14-like"/>
</dbReference>
<dbReference type="PANTHER" id="PTHR45945">
    <property type="entry name" value="REGULATOR OF G-PROTEIN SIGNALING LOCO"/>
    <property type="match status" value="1"/>
</dbReference>
<proteinExistence type="predicted"/>
<dbReference type="GO" id="GO:0005737">
    <property type="term" value="C:cytoplasm"/>
    <property type="evidence" value="ECO:0007669"/>
    <property type="project" value="TreeGrafter"/>
</dbReference>
<dbReference type="PANTHER" id="PTHR45945:SF3">
    <property type="entry name" value="REGULATOR OF G-PROTEIN SIGNALING LOCO"/>
    <property type="match status" value="1"/>
</dbReference>
<dbReference type="GO" id="GO:0005096">
    <property type="term" value="F:GTPase activator activity"/>
    <property type="evidence" value="ECO:0007669"/>
    <property type="project" value="UniProtKB-KW"/>
</dbReference>